<protein>
    <submittedName>
        <fullName evidence="3">SH3 domain-containing protein</fullName>
    </submittedName>
</protein>
<dbReference type="Gene3D" id="2.30.30.40">
    <property type="entry name" value="SH3 Domains"/>
    <property type="match status" value="1"/>
</dbReference>
<reference evidence="3 4" key="1">
    <citation type="submission" date="2018-12" db="EMBL/GenBank/DDBJ databases">
        <title>Genome Sequence of Candidatus Viridilinea halotolerans isolated from saline sulfide-rich spring.</title>
        <authorList>
            <person name="Grouzdev D.S."/>
            <person name="Burganskaya E.I."/>
            <person name="Krutkina M.S."/>
            <person name="Sukhacheva M.V."/>
            <person name="Gorlenko V.M."/>
        </authorList>
    </citation>
    <scope>NUCLEOTIDE SEQUENCE [LARGE SCALE GENOMIC DNA]</scope>
    <source>
        <strain evidence="3">Chok-6</strain>
    </source>
</reference>
<feature type="compositionally biased region" description="Pro residues" evidence="1">
    <location>
        <begin position="88"/>
        <end position="107"/>
    </location>
</feature>
<feature type="transmembrane region" description="Helical" evidence="2">
    <location>
        <begin position="50"/>
        <end position="74"/>
    </location>
</feature>
<dbReference type="AlphaFoldDB" id="A0A426TW82"/>
<proteinExistence type="predicted"/>
<name>A0A426TW82_9CHLR</name>
<evidence type="ECO:0000256" key="1">
    <source>
        <dbReference type="SAM" id="MobiDB-lite"/>
    </source>
</evidence>
<comment type="caution">
    <text evidence="3">The sequence shown here is derived from an EMBL/GenBank/DDBJ whole genome shotgun (WGS) entry which is preliminary data.</text>
</comment>
<keyword evidence="2" id="KW-1133">Transmembrane helix</keyword>
<dbReference type="Proteomes" id="UP000280307">
    <property type="component" value="Unassembled WGS sequence"/>
</dbReference>
<gene>
    <name evidence="3" type="ORF">EI684_14695</name>
</gene>
<organism evidence="3 4">
    <name type="scientific">Candidatus Viridilinea halotolerans</name>
    <dbReference type="NCBI Taxonomy" id="2491704"/>
    <lineage>
        <taxon>Bacteria</taxon>
        <taxon>Bacillati</taxon>
        <taxon>Chloroflexota</taxon>
        <taxon>Chloroflexia</taxon>
        <taxon>Chloroflexales</taxon>
        <taxon>Chloroflexineae</taxon>
        <taxon>Oscillochloridaceae</taxon>
        <taxon>Candidatus Viridilinea</taxon>
    </lineage>
</organism>
<accession>A0A426TW82</accession>
<evidence type="ECO:0000256" key="2">
    <source>
        <dbReference type="SAM" id="Phobius"/>
    </source>
</evidence>
<sequence length="193" mass="21223">MPSNSEMFERGGYDAEHDELNPFYYQHYYFYRRGYDQARRQVRGQADPRVLMAVATLLLLALLGVGGWFIFGWLNASQAAETVMAPSVPTPPPAAATPRPTATPTPVPAASEAVLRIDGQALVVNLNGVPLRVRRNPGLTPELARLREGTTVTLREGPVEADDYTWWRVEYANVSGWVAAASAEGLPFLEPLP</sequence>
<evidence type="ECO:0000313" key="4">
    <source>
        <dbReference type="Proteomes" id="UP000280307"/>
    </source>
</evidence>
<keyword evidence="2" id="KW-0472">Membrane</keyword>
<evidence type="ECO:0000313" key="3">
    <source>
        <dbReference type="EMBL" id="RRR69770.1"/>
    </source>
</evidence>
<keyword evidence="2" id="KW-0812">Transmembrane</keyword>
<feature type="region of interest" description="Disordered" evidence="1">
    <location>
        <begin position="85"/>
        <end position="107"/>
    </location>
</feature>
<dbReference type="EMBL" id="RSAS01000588">
    <property type="protein sequence ID" value="RRR69770.1"/>
    <property type="molecule type" value="Genomic_DNA"/>
</dbReference>